<reference evidence="2 3" key="1">
    <citation type="submission" date="2013-10" db="EMBL/GenBank/DDBJ databases">
        <title>Salinisphaera japonica YTM-1 Genome Sequencing.</title>
        <authorList>
            <person name="Lai Q."/>
            <person name="Li C."/>
            <person name="Shao Z."/>
        </authorList>
    </citation>
    <scope>NUCLEOTIDE SEQUENCE [LARGE SCALE GENOMIC DNA]</scope>
    <source>
        <strain evidence="2 3">YTM-1</strain>
    </source>
</reference>
<feature type="signal peptide" evidence="1">
    <location>
        <begin position="1"/>
        <end position="18"/>
    </location>
</feature>
<dbReference type="InParanoid" id="A0A423PFV1"/>
<evidence type="ECO:0000313" key="2">
    <source>
        <dbReference type="EMBL" id="ROO24413.1"/>
    </source>
</evidence>
<dbReference type="RefSeq" id="WP_123659287.1">
    <property type="nucleotide sequence ID" value="NZ_AYKG01000067.1"/>
</dbReference>
<organism evidence="2 3">
    <name type="scientific">Salinisphaera japonica YTM-1</name>
    <dbReference type="NCBI Taxonomy" id="1209778"/>
    <lineage>
        <taxon>Bacteria</taxon>
        <taxon>Pseudomonadati</taxon>
        <taxon>Pseudomonadota</taxon>
        <taxon>Gammaproteobacteria</taxon>
        <taxon>Salinisphaerales</taxon>
        <taxon>Salinisphaeraceae</taxon>
        <taxon>Salinisphaera</taxon>
    </lineage>
</organism>
<comment type="caution">
    <text evidence="2">The sequence shown here is derived from an EMBL/GenBank/DDBJ whole genome shotgun (WGS) entry which is preliminary data.</text>
</comment>
<accession>A0A423PFV1</accession>
<name>A0A423PFV1_9GAMM</name>
<gene>
    <name evidence="2" type="ORF">SAJA_14245</name>
</gene>
<dbReference type="AlphaFoldDB" id="A0A423PFV1"/>
<evidence type="ECO:0000313" key="3">
    <source>
        <dbReference type="Proteomes" id="UP000285310"/>
    </source>
</evidence>
<evidence type="ECO:0008006" key="4">
    <source>
        <dbReference type="Google" id="ProtNLM"/>
    </source>
</evidence>
<dbReference type="Proteomes" id="UP000285310">
    <property type="component" value="Unassembled WGS sequence"/>
</dbReference>
<keyword evidence="3" id="KW-1185">Reference proteome</keyword>
<feature type="chain" id="PRO_5019093131" description="Lipoprotein" evidence="1">
    <location>
        <begin position="19"/>
        <end position="120"/>
    </location>
</feature>
<sequence>MTIRALCLFILVATTCLAGCAGGLENRREAAYDHYWRCVSQAVQPYVLGSPLPARQSVLAAQASCSTAYTQFEDAQTALVQSRLQRDNARLGDRLGVEQARVWRNRVTQAMTDYVIEQRR</sequence>
<keyword evidence="1" id="KW-0732">Signal</keyword>
<protein>
    <recommendedName>
        <fullName evidence="4">Lipoprotein</fullName>
    </recommendedName>
</protein>
<dbReference type="OrthoDB" id="7067470at2"/>
<dbReference type="EMBL" id="AYKG01000067">
    <property type="protein sequence ID" value="ROO24413.1"/>
    <property type="molecule type" value="Genomic_DNA"/>
</dbReference>
<proteinExistence type="predicted"/>
<evidence type="ECO:0000256" key="1">
    <source>
        <dbReference type="SAM" id="SignalP"/>
    </source>
</evidence>